<dbReference type="PANTHER" id="PTHR34298:SF2">
    <property type="entry name" value="SEGREGATION AND CONDENSATION PROTEIN B"/>
    <property type="match status" value="1"/>
</dbReference>
<dbReference type="InterPro" id="IPR036388">
    <property type="entry name" value="WH-like_DNA-bd_sf"/>
</dbReference>
<dbReference type="InterPro" id="IPR036390">
    <property type="entry name" value="WH_DNA-bd_sf"/>
</dbReference>
<dbReference type="GO" id="GO:0051301">
    <property type="term" value="P:cell division"/>
    <property type="evidence" value="ECO:0007669"/>
    <property type="project" value="UniProtKB-KW"/>
</dbReference>
<reference evidence="6 7" key="1">
    <citation type="submission" date="2023-07" db="EMBL/GenBank/DDBJ databases">
        <title>Closed genome sequence of Methanimicrococcus sp. Es2.</title>
        <authorList>
            <person name="Protasov E."/>
            <person name="Platt K."/>
            <person name="Reeh H."/>
            <person name="Poehlein A."/>
            <person name="Daniel R."/>
            <person name="Brune A."/>
        </authorList>
    </citation>
    <scope>NUCLEOTIDE SEQUENCE [LARGE SCALE GENOMIC DNA]</scope>
    <source>
        <strain evidence="6 7">Es2</strain>
    </source>
</reference>
<protein>
    <submittedName>
        <fullName evidence="6">Segregation and condensation protein B</fullName>
    </submittedName>
</protein>
<dbReference type="Gene3D" id="1.10.10.10">
    <property type="entry name" value="Winged helix-like DNA-binding domain superfamily/Winged helix DNA-binding domain"/>
    <property type="match status" value="2"/>
</dbReference>
<dbReference type="PANTHER" id="PTHR34298">
    <property type="entry name" value="SEGREGATION AND CONDENSATION PROTEIN B"/>
    <property type="match status" value="1"/>
</dbReference>
<dbReference type="InterPro" id="IPR005234">
    <property type="entry name" value="ScpB_csome_segregation"/>
</dbReference>
<evidence type="ECO:0000256" key="5">
    <source>
        <dbReference type="SAM" id="MobiDB-lite"/>
    </source>
</evidence>
<gene>
    <name evidence="6" type="primary">scpB</name>
    <name evidence="6" type="ORF">MmiEs2_04100</name>
</gene>
<keyword evidence="3" id="KW-0159">Chromosome partition</keyword>
<keyword evidence="2" id="KW-0132">Cell division</keyword>
<dbReference type="SUPFAM" id="SSF46785">
    <property type="entry name" value="Winged helix' DNA-binding domain"/>
    <property type="match status" value="2"/>
</dbReference>
<dbReference type="RefSeq" id="WP_316559771.1">
    <property type="nucleotide sequence ID" value="NZ_CP131062.1"/>
</dbReference>
<dbReference type="KEGG" id="mees:MmiEs2_04100"/>
<evidence type="ECO:0000256" key="1">
    <source>
        <dbReference type="ARBA" id="ARBA00022490"/>
    </source>
</evidence>
<keyword evidence="7" id="KW-1185">Reference proteome</keyword>
<dbReference type="Proteomes" id="UP001302662">
    <property type="component" value="Chromosome"/>
</dbReference>
<dbReference type="GO" id="GO:0051304">
    <property type="term" value="P:chromosome separation"/>
    <property type="evidence" value="ECO:0007669"/>
    <property type="project" value="InterPro"/>
</dbReference>
<evidence type="ECO:0000256" key="4">
    <source>
        <dbReference type="ARBA" id="ARBA00023306"/>
    </source>
</evidence>
<sequence length="401" mass="44315">MTEENTAKQIIEAALFAAGSTVTAETLMKISGLSKKEIARIVAELKEDYAARGSGIEIADLAGRFVMQIKPEFAEKVKDVAPKELTSPQLKTLSIIAYHQPITKAEVVEMRGGNAYEHVNELHERGLIDLKPHGRTKMMTTTKLFAEYFGIASNDSADVRNKMVEIYRAQGGQSDISSFAVRKRLAVTEMYESVMRMCGITNYKVVNPYQPNETDLQILEETDILVMAKGYAEKLGELNPPYGGAVLEMSSTTFGDLIDDIKLIERELGEDFTRFGKLSKKEENLTDLKELQEIYRNKALMVKSRASPATEMSAKILGELGIGLAVDGILVSPDYGTSGSGKKIKAEGVVFPTHKSQSGNLIKRVCEKYDAVIGGLREIDKAERAGKKEKKQDETQKEEES</sequence>
<organism evidence="6 7">
    <name type="scientific">Methanimicrococcus stummii</name>
    <dbReference type="NCBI Taxonomy" id="3028294"/>
    <lineage>
        <taxon>Archaea</taxon>
        <taxon>Methanobacteriati</taxon>
        <taxon>Methanobacteriota</taxon>
        <taxon>Stenosarchaea group</taxon>
        <taxon>Methanomicrobia</taxon>
        <taxon>Methanosarcinales</taxon>
        <taxon>Methanosarcinaceae</taxon>
        <taxon>Methanimicrococcus</taxon>
    </lineage>
</organism>
<name>A0AA96V994_9EURY</name>
<keyword evidence="1" id="KW-0963">Cytoplasm</keyword>
<evidence type="ECO:0000256" key="3">
    <source>
        <dbReference type="ARBA" id="ARBA00022829"/>
    </source>
</evidence>
<feature type="region of interest" description="Disordered" evidence="5">
    <location>
        <begin position="382"/>
        <end position="401"/>
    </location>
</feature>
<feature type="compositionally biased region" description="Basic and acidic residues" evidence="5">
    <location>
        <begin position="382"/>
        <end position="395"/>
    </location>
</feature>
<evidence type="ECO:0000256" key="2">
    <source>
        <dbReference type="ARBA" id="ARBA00022618"/>
    </source>
</evidence>
<accession>A0AA96V994</accession>
<keyword evidence="4" id="KW-0131">Cell cycle</keyword>
<dbReference type="Pfam" id="PF04079">
    <property type="entry name" value="SMC_ScpB"/>
    <property type="match status" value="1"/>
</dbReference>
<evidence type="ECO:0000313" key="7">
    <source>
        <dbReference type="Proteomes" id="UP001302662"/>
    </source>
</evidence>
<dbReference type="NCBIfam" id="TIGR00281">
    <property type="entry name" value="SMC-Scp complex subunit ScpB"/>
    <property type="match status" value="1"/>
</dbReference>
<dbReference type="AlphaFoldDB" id="A0AA96V994"/>
<proteinExistence type="predicted"/>
<dbReference type="EMBL" id="CP131062">
    <property type="protein sequence ID" value="WNY28226.1"/>
    <property type="molecule type" value="Genomic_DNA"/>
</dbReference>
<dbReference type="GeneID" id="85196860"/>
<evidence type="ECO:0000313" key="6">
    <source>
        <dbReference type="EMBL" id="WNY28226.1"/>
    </source>
</evidence>